<keyword evidence="1" id="KW-0472">Membrane</keyword>
<dbReference type="EnsemblFungi" id="MAPG_07658T0">
    <property type="protein sequence ID" value="MAPG_07658T0"/>
    <property type="gene ID" value="MAPG_07658"/>
</dbReference>
<dbReference type="VEuPathDB" id="FungiDB:MAPG_07658"/>
<evidence type="ECO:0000256" key="1">
    <source>
        <dbReference type="SAM" id="Phobius"/>
    </source>
</evidence>
<keyword evidence="4" id="KW-1185">Reference proteome</keyword>
<evidence type="ECO:0000313" key="2">
    <source>
        <dbReference type="EMBL" id="KLU88673.1"/>
    </source>
</evidence>
<organism evidence="3 4">
    <name type="scientific">Magnaporthiopsis poae (strain ATCC 64411 / 73-15)</name>
    <name type="common">Kentucky bluegrass fungus</name>
    <name type="synonym">Magnaporthe poae</name>
    <dbReference type="NCBI Taxonomy" id="644358"/>
    <lineage>
        <taxon>Eukaryota</taxon>
        <taxon>Fungi</taxon>
        <taxon>Dikarya</taxon>
        <taxon>Ascomycota</taxon>
        <taxon>Pezizomycotina</taxon>
        <taxon>Sordariomycetes</taxon>
        <taxon>Sordariomycetidae</taxon>
        <taxon>Magnaporthales</taxon>
        <taxon>Magnaporthaceae</taxon>
        <taxon>Magnaporthiopsis</taxon>
    </lineage>
</organism>
<name>A0A0C4E592_MAGP6</name>
<reference evidence="4" key="2">
    <citation type="submission" date="2010-05" db="EMBL/GenBank/DDBJ databases">
        <title>The genome sequence of Magnaporthe poae strain ATCC 64411.</title>
        <authorList>
            <person name="Ma L.-J."/>
            <person name="Dead R."/>
            <person name="Young S."/>
            <person name="Zeng Q."/>
            <person name="Koehrsen M."/>
            <person name="Alvarado L."/>
            <person name="Berlin A."/>
            <person name="Chapman S.B."/>
            <person name="Chen Z."/>
            <person name="Freedman E."/>
            <person name="Gellesch M."/>
            <person name="Goldberg J."/>
            <person name="Griggs A."/>
            <person name="Gujja S."/>
            <person name="Heilman E.R."/>
            <person name="Heiman D."/>
            <person name="Hepburn T."/>
            <person name="Howarth C."/>
            <person name="Jen D."/>
            <person name="Larson L."/>
            <person name="Mehta T."/>
            <person name="Neiman D."/>
            <person name="Pearson M."/>
            <person name="Roberts A."/>
            <person name="Saif S."/>
            <person name="Shea T."/>
            <person name="Shenoy N."/>
            <person name="Sisk P."/>
            <person name="Stolte C."/>
            <person name="Sykes S."/>
            <person name="Walk T."/>
            <person name="White J."/>
            <person name="Yandava C."/>
            <person name="Haas B."/>
            <person name="Nusbaum C."/>
            <person name="Birren B."/>
        </authorList>
    </citation>
    <scope>NUCLEOTIDE SEQUENCE [LARGE SCALE GENOMIC DNA]</scope>
    <source>
        <strain evidence="4">ATCC 64411 / 73-15</strain>
    </source>
</reference>
<accession>A0A0C4E592</accession>
<feature type="transmembrane region" description="Helical" evidence="1">
    <location>
        <begin position="75"/>
        <end position="95"/>
    </location>
</feature>
<reference evidence="3" key="4">
    <citation type="journal article" date="2015" name="G3 (Bethesda)">
        <title>Genome sequences of three phytopathogenic species of the Magnaporthaceae family of fungi.</title>
        <authorList>
            <person name="Okagaki L.H."/>
            <person name="Nunes C.C."/>
            <person name="Sailsbery J."/>
            <person name="Clay B."/>
            <person name="Brown D."/>
            <person name="John T."/>
            <person name="Oh Y."/>
            <person name="Young N."/>
            <person name="Fitzgerald M."/>
            <person name="Haas B.J."/>
            <person name="Zeng Q."/>
            <person name="Young S."/>
            <person name="Adiconis X."/>
            <person name="Fan L."/>
            <person name="Levin J.Z."/>
            <person name="Mitchell T.K."/>
            <person name="Okubara P.A."/>
            <person name="Farman M.L."/>
            <person name="Kohn L.M."/>
            <person name="Birren B."/>
            <person name="Ma L.-J."/>
            <person name="Dean R.A."/>
        </authorList>
    </citation>
    <scope>NUCLEOTIDE SEQUENCE</scope>
    <source>
        <strain evidence="3">ATCC 64411 / 73-15</strain>
    </source>
</reference>
<dbReference type="eggNOG" id="ENOG502SZ6H">
    <property type="taxonomic scope" value="Eukaryota"/>
</dbReference>
<keyword evidence="1" id="KW-0812">Transmembrane</keyword>
<evidence type="ECO:0000313" key="4">
    <source>
        <dbReference type="Proteomes" id="UP000011715"/>
    </source>
</evidence>
<dbReference type="EMBL" id="ADBL01001851">
    <property type="status" value="NOT_ANNOTATED_CDS"/>
    <property type="molecule type" value="Genomic_DNA"/>
</dbReference>
<dbReference type="AlphaFoldDB" id="A0A0C4E592"/>
<evidence type="ECO:0000313" key="3">
    <source>
        <dbReference type="EnsemblFungi" id="MAPG_07658T0"/>
    </source>
</evidence>
<gene>
    <name evidence="2" type="ORF">MAPG_07658</name>
</gene>
<keyword evidence="1" id="KW-1133">Transmembrane helix</keyword>
<sequence length="154" mass="16796">MGWSLFAAVISGLNLFRLHRHSRPLWLSANLAADVVLVFFLSVYTLQAWNGAVGSDCDTRTKRPRCKEVAPVLEALLRGGLALCFGLAFTHLVLVMTRLRAVCAAFFQFVASQGNSWSVPAGQLTFEFSIKLARPGERERDGQQRVAGEAAASA</sequence>
<dbReference type="OrthoDB" id="4476294at2759"/>
<reference evidence="3" key="5">
    <citation type="submission" date="2015-06" db="UniProtKB">
        <authorList>
            <consortium name="EnsemblFungi"/>
        </authorList>
    </citation>
    <scope>IDENTIFICATION</scope>
    <source>
        <strain evidence="3">ATCC 64411</strain>
    </source>
</reference>
<dbReference type="EMBL" id="GL876971">
    <property type="protein sequence ID" value="KLU88673.1"/>
    <property type="molecule type" value="Genomic_DNA"/>
</dbReference>
<proteinExistence type="predicted"/>
<feature type="transmembrane region" description="Helical" evidence="1">
    <location>
        <begin position="25"/>
        <end position="46"/>
    </location>
</feature>
<protein>
    <submittedName>
        <fullName evidence="2 3">Uncharacterized protein</fullName>
    </submittedName>
</protein>
<dbReference type="Proteomes" id="UP000011715">
    <property type="component" value="Unassembled WGS sequence"/>
</dbReference>
<reference evidence="2" key="1">
    <citation type="submission" date="2010-05" db="EMBL/GenBank/DDBJ databases">
        <title>The Genome Sequence of Magnaporthe poae strain ATCC 64411.</title>
        <authorList>
            <consortium name="The Broad Institute Genome Sequencing Platform"/>
            <consortium name="Broad Institute Genome Sequencing Center for Infectious Disease"/>
            <person name="Ma L.-J."/>
            <person name="Dead R."/>
            <person name="Young S."/>
            <person name="Zeng Q."/>
            <person name="Koehrsen M."/>
            <person name="Alvarado L."/>
            <person name="Berlin A."/>
            <person name="Chapman S.B."/>
            <person name="Chen Z."/>
            <person name="Freedman E."/>
            <person name="Gellesch M."/>
            <person name="Goldberg J."/>
            <person name="Griggs A."/>
            <person name="Gujja S."/>
            <person name="Heilman E.R."/>
            <person name="Heiman D."/>
            <person name="Hepburn T."/>
            <person name="Howarth C."/>
            <person name="Jen D."/>
            <person name="Larson L."/>
            <person name="Mehta T."/>
            <person name="Neiman D."/>
            <person name="Pearson M."/>
            <person name="Roberts A."/>
            <person name="Saif S."/>
            <person name="Shea T."/>
            <person name="Shenoy N."/>
            <person name="Sisk P."/>
            <person name="Stolte C."/>
            <person name="Sykes S."/>
            <person name="Walk T."/>
            <person name="White J."/>
            <person name="Yandava C."/>
            <person name="Haas B."/>
            <person name="Nusbaum C."/>
            <person name="Birren B."/>
        </authorList>
    </citation>
    <scope>NUCLEOTIDE SEQUENCE</scope>
    <source>
        <strain evidence="2">ATCC 64411</strain>
    </source>
</reference>
<reference evidence="2" key="3">
    <citation type="submission" date="2011-03" db="EMBL/GenBank/DDBJ databases">
        <title>Annotation of Magnaporthe poae ATCC 64411.</title>
        <authorList>
            <person name="Ma L.-J."/>
            <person name="Dead R."/>
            <person name="Young S.K."/>
            <person name="Zeng Q."/>
            <person name="Gargeya S."/>
            <person name="Fitzgerald M."/>
            <person name="Haas B."/>
            <person name="Abouelleil A."/>
            <person name="Alvarado L."/>
            <person name="Arachchi H.M."/>
            <person name="Berlin A."/>
            <person name="Brown A."/>
            <person name="Chapman S.B."/>
            <person name="Chen Z."/>
            <person name="Dunbar C."/>
            <person name="Freedman E."/>
            <person name="Gearin G."/>
            <person name="Gellesch M."/>
            <person name="Goldberg J."/>
            <person name="Griggs A."/>
            <person name="Gujja S."/>
            <person name="Heiman D."/>
            <person name="Howarth C."/>
            <person name="Larson L."/>
            <person name="Lui A."/>
            <person name="MacDonald P.J.P."/>
            <person name="Mehta T."/>
            <person name="Montmayeur A."/>
            <person name="Murphy C."/>
            <person name="Neiman D."/>
            <person name="Pearson M."/>
            <person name="Priest M."/>
            <person name="Roberts A."/>
            <person name="Saif S."/>
            <person name="Shea T."/>
            <person name="Shenoy N."/>
            <person name="Sisk P."/>
            <person name="Stolte C."/>
            <person name="Sykes S."/>
            <person name="Yandava C."/>
            <person name="Wortman J."/>
            <person name="Nusbaum C."/>
            <person name="Birren B."/>
        </authorList>
    </citation>
    <scope>NUCLEOTIDE SEQUENCE</scope>
    <source>
        <strain evidence="2">ATCC 64411</strain>
    </source>
</reference>